<keyword evidence="9" id="KW-1185">Reference proteome</keyword>
<evidence type="ECO:0000256" key="1">
    <source>
        <dbReference type="ARBA" id="ARBA00004651"/>
    </source>
</evidence>
<keyword evidence="5 6" id="KW-0472">Membrane</keyword>
<dbReference type="SUPFAM" id="SSF103473">
    <property type="entry name" value="MFS general substrate transporter"/>
    <property type="match status" value="1"/>
</dbReference>
<evidence type="ECO:0000256" key="4">
    <source>
        <dbReference type="ARBA" id="ARBA00022989"/>
    </source>
</evidence>
<comment type="caution">
    <text evidence="8">The sequence shown here is derived from an EMBL/GenBank/DDBJ whole genome shotgun (WGS) entry which is preliminary data.</text>
</comment>
<dbReference type="GO" id="GO:0005886">
    <property type="term" value="C:plasma membrane"/>
    <property type="evidence" value="ECO:0007669"/>
    <property type="project" value="UniProtKB-SubCell"/>
</dbReference>
<dbReference type="PANTHER" id="PTHR11360">
    <property type="entry name" value="MONOCARBOXYLATE TRANSPORTER"/>
    <property type="match status" value="1"/>
</dbReference>
<evidence type="ECO:0000256" key="6">
    <source>
        <dbReference type="SAM" id="Phobius"/>
    </source>
</evidence>
<feature type="transmembrane region" description="Helical" evidence="6">
    <location>
        <begin position="95"/>
        <end position="114"/>
    </location>
</feature>
<proteinExistence type="predicted"/>
<feature type="transmembrane region" description="Helical" evidence="6">
    <location>
        <begin position="39"/>
        <end position="58"/>
    </location>
</feature>
<name>A0A9J6QXL2_9FIRM</name>
<dbReference type="AlphaFoldDB" id="A0A9J6QXL2"/>
<feature type="transmembrane region" description="Helical" evidence="6">
    <location>
        <begin position="279"/>
        <end position="300"/>
    </location>
</feature>
<dbReference type="InterPro" id="IPR020846">
    <property type="entry name" value="MFS_dom"/>
</dbReference>
<feature type="transmembrane region" description="Helical" evidence="6">
    <location>
        <begin position="341"/>
        <end position="359"/>
    </location>
</feature>
<dbReference type="GO" id="GO:0022857">
    <property type="term" value="F:transmembrane transporter activity"/>
    <property type="evidence" value="ECO:0007669"/>
    <property type="project" value="InterPro"/>
</dbReference>
<evidence type="ECO:0000256" key="5">
    <source>
        <dbReference type="ARBA" id="ARBA00023136"/>
    </source>
</evidence>
<evidence type="ECO:0000259" key="7">
    <source>
        <dbReference type="PROSITE" id="PS50850"/>
    </source>
</evidence>
<comment type="subcellular location">
    <subcellularLocation>
        <location evidence="1">Cell membrane</location>
        <topology evidence="1">Multi-pass membrane protein</topology>
    </subcellularLocation>
</comment>
<dbReference type="EMBL" id="JAOSHN010000008">
    <property type="protein sequence ID" value="MCU7380236.1"/>
    <property type="molecule type" value="Genomic_DNA"/>
</dbReference>
<evidence type="ECO:0000313" key="9">
    <source>
        <dbReference type="Proteomes" id="UP001065549"/>
    </source>
</evidence>
<feature type="domain" description="Major facilitator superfamily (MFS) profile" evidence="7">
    <location>
        <begin position="3"/>
        <end position="395"/>
    </location>
</feature>
<dbReference type="InterPro" id="IPR050327">
    <property type="entry name" value="Proton-linked_MCT"/>
</dbReference>
<feature type="transmembrane region" description="Helical" evidence="6">
    <location>
        <begin position="306"/>
        <end position="329"/>
    </location>
</feature>
<keyword evidence="4 6" id="KW-1133">Transmembrane helix</keyword>
<dbReference type="InterPro" id="IPR011701">
    <property type="entry name" value="MFS"/>
</dbReference>
<sequence length="407" mass="43191">MNRKIPMFVFTLIAMLCLGLVYGWSIFVVPLETEFGWQRSQTSLTFTISMIAMTLGIMAGGQFNKRKDKALLSLLIAAILLFAGFAAASRAQALMHFYIFYGMFCGFGVGFAYVEMIAIPSKWFPGKQGLSSGMLMMCFGLGAMILGTVCSALMNAIGWRTTFLILGILFGILILAEGVMLQSTVKPKSNKPEKKSESEAGSLTTGQMTRSSDFKALYVWLIFISAAGLALMGHIAPCAIQMGAGGELAAVIAGIVSVSNGAGRIVYGLLYDKLGVKKTLLLICAIFLIAAVTIAAAVTVESLPLLIAGCILVGLSFGAAPTSSSAVVIRFYGPRYFSSNFGIISTQLIIAALLGPMLAGKLYTMTGNYIATFYGVVGLGILSLAVVFAVLRLAGKNGRSLDKDYSN</sequence>
<protein>
    <submittedName>
        <fullName evidence="8">MFS transporter</fullName>
    </submittedName>
</protein>
<feature type="transmembrane region" description="Helical" evidence="6">
    <location>
        <begin position="371"/>
        <end position="394"/>
    </location>
</feature>
<dbReference type="Gene3D" id="1.20.1250.20">
    <property type="entry name" value="MFS general substrate transporter like domains"/>
    <property type="match status" value="2"/>
</dbReference>
<dbReference type="Pfam" id="PF07690">
    <property type="entry name" value="MFS_1"/>
    <property type="match status" value="1"/>
</dbReference>
<dbReference type="RefSeq" id="WP_253020261.1">
    <property type="nucleotide sequence ID" value="NZ_JAOSHN010000008.1"/>
</dbReference>
<dbReference type="InterPro" id="IPR036259">
    <property type="entry name" value="MFS_trans_sf"/>
</dbReference>
<feature type="transmembrane region" description="Helical" evidence="6">
    <location>
        <begin position="70"/>
        <end position="89"/>
    </location>
</feature>
<accession>A0A9J6QXL2</accession>
<gene>
    <name evidence="8" type="ORF">OBO34_18045</name>
</gene>
<reference evidence="8" key="1">
    <citation type="submission" date="2022-09" db="EMBL/GenBank/DDBJ databases">
        <title>Culturomic study of gut microbiota in children with autism spectrum disorder.</title>
        <authorList>
            <person name="Efimov B.A."/>
            <person name="Chaplin A.V."/>
            <person name="Sokolova S.R."/>
            <person name="Pikina A.P."/>
            <person name="Korzhanova M."/>
            <person name="Belova V."/>
            <person name="Korostin D."/>
        </authorList>
    </citation>
    <scope>NUCLEOTIDE SEQUENCE</scope>
    <source>
        <strain evidence="8">ASD5510</strain>
    </source>
</reference>
<feature type="transmembrane region" description="Helical" evidence="6">
    <location>
        <begin position="135"/>
        <end position="157"/>
    </location>
</feature>
<organism evidence="8 9">
    <name type="scientific">Hominibacterium faecale</name>
    <dbReference type="NCBI Taxonomy" id="2839743"/>
    <lineage>
        <taxon>Bacteria</taxon>
        <taxon>Bacillati</taxon>
        <taxon>Bacillota</taxon>
        <taxon>Clostridia</taxon>
        <taxon>Peptostreptococcales</taxon>
        <taxon>Anaerovoracaceae</taxon>
        <taxon>Hominibacterium</taxon>
    </lineage>
</organism>
<keyword evidence="2" id="KW-0813">Transport</keyword>
<evidence type="ECO:0000313" key="8">
    <source>
        <dbReference type="EMBL" id="MCU7380236.1"/>
    </source>
</evidence>
<dbReference type="Proteomes" id="UP001065549">
    <property type="component" value="Unassembled WGS sequence"/>
</dbReference>
<dbReference type="PROSITE" id="PS50850">
    <property type="entry name" value="MFS"/>
    <property type="match status" value="1"/>
</dbReference>
<evidence type="ECO:0000256" key="3">
    <source>
        <dbReference type="ARBA" id="ARBA00022692"/>
    </source>
</evidence>
<feature type="transmembrane region" description="Helical" evidence="6">
    <location>
        <begin position="163"/>
        <end position="181"/>
    </location>
</feature>
<feature type="transmembrane region" description="Helical" evidence="6">
    <location>
        <begin position="217"/>
        <end position="236"/>
    </location>
</feature>
<keyword evidence="3 6" id="KW-0812">Transmembrane</keyword>
<evidence type="ECO:0000256" key="2">
    <source>
        <dbReference type="ARBA" id="ARBA00022448"/>
    </source>
</evidence>
<feature type="transmembrane region" description="Helical" evidence="6">
    <location>
        <begin position="248"/>
        <end position="267"/>
    </location>
</feature>